<dbReference type="GO" id="GO:0003676">
    <property type="term" value="F:nucleic acid binding"/>
    <property type="evidence" value="ECO:0007669"/>
    <property type="project" value="InterPro"/>
</dbReference>
<dbReference type="AlphaFoldDB" id="A0A166JM03"/>
<evidence type="ECO:0000313" key="3">
    <source>
        <dbReference type="Proteomes" id="UP000076532"/>
    </source>
</evidence>
<name>A0A166JM03_9AGAM</name>
<keyword evidence="3" id="KW-1185">Reference proteome</keyword>
<accession>A0A166JM03</accession>
<dbReference type="EMBL" id="KV417550">
    <property type="protein sequence ID" value="KZP21007.1"/>
    <property type="molecule type" value="Genomic_DNA"/>
</dbReference>
<gene>
    <name evidence="2" type="ORF">FIBSPDRAFT_741324</name>
</gene>
<proteinExistence type="predicted"/>
<sequence length="188" mass="21713">MGHGVSKRTMIPKVQKMCGRRPSKLWIRRFLARRTDIVLKRPTGLDPKRAQAFNLATVDHHFELLQAFLQEHQIPWENVYNMDEKGIQLGGGRKGNRQKYFYSRDQKCRVKMQSAELELVTIIECVAADGTSIPPGFVFQGVEMFPEWFCEPNTLIATSENGWTSDFIGAEWFKIIFIPNQTCVYDII</sequence>
<feature type="domain" description="DDE-1" evidence="1">
    <location>
        <begin position="118"/>
        <end position="180"/>
    </location>
</feature>
<organism evidence="2 3">
    <name type="scientific">Athelia psychrophila</name>
    <dbReference type="NCBI Taxonomy" id="1759441"/>
    <lineage>
        <taxon>Eukaryota</taxon>
        <taxon>Fungi</taxon>
        <taxon>Dikarya</taxon>
        <taxon>Basidiomycota</taxon>
        <taxon>Agaricomycotina</taxon>
        <taxon>Agaricomycetes</taxon>
        <taxon>Agaricomycetidae</taxon>
        <taxon>Atheliales</taxon>
        <taxon>Atheliaceae</taxon>
        <taxon>Athelia</taxon>
    </lineage>
</organism>
<evidence type="ECO:0000313" key="2">
    <source>
        <dbReference type="EMBL" id="KZP21007.1"/>
    </source>
</evidence>
<evidence type="ECO:0000259" key="1">
    <source>
        <dbReference type="Pfam" id="PF03184"/>
    </source>
</evidence>
<dbReference type="OrthoDB" id="3265672at2759"/>
<dbReference type="Pfam" id="PF03184">
    <property type="entry name" value="DDE_1"/>
    <property type="match status" value="1"/>
</dbReference>
<dbReference type="Proteomes" id="UP000076532">
    <property type="component" value="Unassembled WGS sequence"/>
</dbReference>
<protein>
    <recommendedName>
        <fullName evidence="1">DDE-1 domain-containing protein</fullName>
    </recommendedName>
</protein>
<dbReference type="STRING" id="436010.A0A166JM03"/>
<reference evidence="2 3" key="1">
    <citation type="journal article" date="2016" name="Mol. Biol. Evol.">
        <title>Comparative Genomics of Early-Diverging Mushroom-Forming Fungi Provides Insights into the Origins of Lignocellulose Decay Capabilities.</title>
        <authorList>
            <person name="Nagy L.G."/>
            <person name="Riley R."/>
            <person name="Tritt A."/>
            <person name="Adam C."/>
            <person name="Daum C."/>
            <person name="Floudas D."/>
            <person name="Sun H."/>
            <person name="Yadav J.S."/>
            <person name="Pangilinan J."/>
            <person name="Larsson K.H."/>
            <person name="Matsuura K."/>
            <person name="Barry K."/>
            <person name="Labutti K."/>
            <person name="Kuo R."/>
            <person name="Ohm R.A."/>
            <person name="Bhattacharya S.S."/>
            <person name="Shirouzu T."/>
            <person name="Yoshinaga Y."/>
            <person name="Martin F.M."/>
            <person name="Grigoriev I.V."/>
            <person name="Hibbett D.S."/>
        </authorList>
    </citation>
    <scope>NUCLEOTIDE SEQUENCE [LARGE SCALE GENOMIC DNA]</scope>
    <source>
        <strain evidence="2 3">CBS 109695</strain>
    </source>
</reference>
<dbReference type="InterPro" id="IPR004875">
    <property type="entry name" value="DDE_SF_endonuclease_dom"/>
</dbReference>